<dbReference type="Pfam" id="PF00999">
    <property type="entry name" value="Na_H_Exchanger"/>
    <property type="match status" value="1"/>
</dbReference>
<dbReference type="PANTHER" id="PTHR46157:SF4">
    <property type="entry name" value="K(+) EFFLUX ANTIPORTER 3, CHLOROPLASTIC"/>
    <property type="match status" value="1"/>
</dbReference>
<dbReference type="InterPro" id="IPR003148">
    <property type="entry name" value="RCK_N"/>
</dbReference>
<keyword evidence="3" id="KW-0813">Transport</keyword>
<dbReference type="GO" id="GO:0008324">
    <property type="term" value="F:monoatomic cation transmembrane transporter activity"/>
    <property type="evidence" value="ECO:0007669"/>
    <property type="project" value="InterPro"/>
</dbReference>
<dbReference type="Pfam" id="PF02254">
    <property type="entry name" value="TrkA_N"/>
    <property type="match status" value="1"/>
</dbReference>
<feature type="transmembrane region" description="Helical" evidence="12">
    <location>
        <begin position="198"/>
        <end position="218"/>
    </location>
</feature>
<dbReference type="FunFam" id="3.40.50.720:FF:000036">
    <property type="entry name" value="Glutathione-regulated potassium-efflux system protein KefB"/>
    <property type="match status" value="1"/>
</dbReference>
<feature type="transmembrane region" description="Helical" evidence="12">
    <location>
        <begin position="113"/>
        <end position="134"/>
    </location>
</feature>
<feature type="transmembrane region" description="Helical" evidence="12">
    <location>
        <begin position="312"/>
        <end position="330"/>
    </location>
</feature>
<keyword evidence="5" id="KW-0633">Potassium transport</keyword>
<comment type="subcellular location">
    <subcellularLocation>
        <location evidence="1">Endomembrane system</location>
        <topology evidence="1">Multi-pass membrane protein</topology>
    </subcellularLocation>
</comment>
<accession>A0A1G8N4X2</accession>
<evidence type="ECO:0000256" key="5">
    <source>
        <dbReference type="ARBA" id="ARBA00022538"/>
    </source>
</evidence>
<dbReference type="InterPro" id="IPR036291">
    <property type="entry name" value="NAD(P)-bd_dom_sf"/>
</dbReference>
<name>A0A1G8N4X2_9GAMM</name>
<evidence type="ECO:0000256" key="7">
    <source>
        <dbReference type="ARBA" id="ARBA00022958"/>
    </source>
</evidence>
<feature type="domain" description="RCK N-terminal" evidence="13">
    <location>
        <begin position="417"/>
        <end position="533"/>
    </location>
</feature>
<dbReference type="NCBIfam" id="TIGR00932">
    <property type="entry name" value="2a37"/>
    <property type="match status" value="1"/>
</dbReference>
<dbReference type="Proteomes" id="UP000199527">
    <property type="component" value="Unassembled WGS sequence"/>
</dbReference>
<gene>
    <name evidence="14" type="ORF">SAMN04488540_10320</name>
</gene>
<evidence type="ECO:0000256" key="10">
    <source>
        <dbReference type="ARBA" id="ARBA00023136"/>
    </source>
</evidence>
<feature type="transmembrane region" description="Helical" evidence="12">
    <location>
        <begin position="286"/>
        <end position="306"/>
    </location>
</feature>
<protein>
    <submittedName>
        <fullName evidence="14">Kef-type potassium/proton antiporter, CPA2 family</fullName>
    </submittedName>
</protein>
<keyword evidence="6 12" id="KW-0812">Transmembrane</keyword>
<evidence type="ECO:0000256" key="1">
    <source>
        <dbReference type="ARBA" id="ARBA00004127"/>
    </source>
</evidence>
<dbReference type="GO" id="GO:0006813">
    <property type="term" value="P:potassium ion transport"/>
    <property type="evidence" value="ECO:0007669"/>
    <property type="project" value="UniProtKB-KW"/>
</dbReference>
<evidence type="ECO:0000256" key="4">
    <source>
        <dbReference type="ARBA" id="ARBA00022449"/>
    </source>
</evidence>
<keyword evidence="7" id="KW-0630">Potassium</keyword>
<feature type="transmembrane region" description="Helical" evidence="12">
    <location>
        <begin position="53"/>
        <end position="73"/>
    </location>
</feature>
<feature type="transmembrane region" description="Helical" evidence="12">
    <location>
        <begin position="30"/>
        <end position="47"/>
    </location>
</feature>
<feature type="transmembrane region" description="Helical" evidence="12">
    <location>
        <begin position="85"/>
        <end position="107"/>
    </location>
</feature>
<keyword evidence="8 12" id="KW-1133">Transmembrane helix</keyword>
<dbReference type="GO" id="GO:0005886">
    <property type="term" value="C:plasma membrane"/>
    <property type="evidence" value="ECO:0007669"/>
    <property type="project" value="TreeGrafter"/>
</dbReference>
<evidence type="ECO:0000313" key="14">
    <source>
        <dbReference type="EMBL" id="SDI75244.1"/>
    </source>
</evidence>
<dbReference type="InterPro" id="IPR004771">
    <property type="entry name" value="K/H_exchanger"/>
</dbReference>
<evidence type="ECO:0000256" key="2">
    <source>
        <dbReference type="ARBA" id="ARBA00005551"/>
    </source>
</evidence>
<dbReference type="InterPro" id="IPR006153">
    <property type="entry name" value="Cation/H_exchanger_TM"/>
</dbReference>
<dbReference type="GO" id="GO:0012505">
    <property type="term" value="C:endomembrane system"/>
    <property type="evidence" value="ECO:0007669"/>
    <property type="project" value="UniProtKB-SubCell"/>
</dbReference>
<dbReference type="EMBL" id="FNEM01000003">
    <property type="protein sequence ID" value="SDI75244.1"/>
    <property type="molecule type" value="Genomic_DNA"/>
</dbReference>
<evidence type="ECO:0000256" key="9">
    <source>
        <dbReference type="ARBA" id="ARBA00023065"/>
    </source>
</evidence>
<sequence length="642" mass="70216">MTTYFLQAFIYLLAAVIAVPIAKKLGLGSVLGYLVAGVVIGPLWGLVGEETATIQHFAEFGVVMMLFVVGLELEPRMLWEMRHRLLGLGGLQVALTATAMTALGLYFQLAWQTALAIGFIFSLSSTAIVLQTFNEKSLGRTEGGRSAFSVLLFQDIAVIPMLALIPLLALPELQQAAEGLAQAADHHDLSLVAGLPGWAYALVVLATIIGLVAAGHYFSRPLFRFVADSGLREIFTATALLLVIGIAALMGLLGLSPALGAFLAGVVLANSEFRHELESNIEPFKGLLLGLFFITVGAGINFSVLAGQLGTVLALTLAVIVIKLLVLYLLGLVFRIRGSDRWLFALSLAQAGEFGFVLLGYSQQQHVITPALGQMLSLVVALSMFLTPGLFILYDKLILPRYQRRSNDPEADEIDEQGTVIIAGIGRFGQIINRMLIANGIKTVVLDHNASQVEILRSVNIKSYFGDATRPDLLHTAGIEQASLLVVALDEKERSVELVQYVKRHYPKVKVFARGYDRGHVYALRSVGVDYVIKETMQSALTLASEAMIALGGHPFRVRQRRAVYEALDREHDKLLYESWLQSSEEDRFGTHYRELFMQLEELLAKAMQGEGNDRHSRAERSWTPPPKGYADNLKPSGSEPD</sequence>
<dbReference type="Gene3D" id="3.40.50.720">
    <property type="entry name" value="NAD(P)-binding Rossmann-like Domain"/>
    <property type="match status" value="1"/>
</dbReference>
<keyword evidence="15" id="KW-1185">Reference proteome</keyword>
<feature type="transmembrane region" description="Helical" evidence="12">
    <location>
        <begin position="6"/>
        <end position="23"/>
    </location>
</feature>
<feature type="region of interest" description="Disordered" evidence="11">
    <location>
        <begin position="608"/>
        <end position="642"/>
    </location>
</feature>
<dbReference type="OrthoDB" id="9781411at2"/>
<evidence type="ECO:0000313" key="15">
    <source>
        <dbReference type="Proteomes" id="UP000199527"/>
    </source>
</evidence>
<dbReference type="PANTHER" id="PTHR46157">
    <property type="entry name" value="K(+) EFFLUX ANTIPORTER 3, CHLOROPLASTIC"/>
    <property type="match status" value="1"/>
</dbReference>
<evidence type="ECO:0000256" key="6">
    <source>
        <dbReference type="ARBA" id="ARBA00022692"/>
    </source>
</evidence>
<organism evidence="14 15">
    <name type="scientific">Ferrimonas sediminum</name>
    <dbReference type="NCBI Taxonomy" id="718193"/>
    <lineage>
        <taxon>Bacteria</taxon>
        <taxon>Pseudomonadati</taxon>
        <taxon>Pseudomonadota</taxon>
        <taxon>Gammaproteobacteria</taxon>
        <taxon>Alteromonadales</taxon>
        <taxon>Ferrimonadaceae</taxon>
        <taxon>Ferrimonas</taxon>
    </lineage>
</organism>
<dbReference type="RefSeq" id="WP_090362734.1">
    <property type="nucleotide sequence ID" value="NZ_FNEM01000003.1"/>
</dbReference>
<evidence type="ECO:0000256" key="12">
    <source>
        <dbReference type="SAM" id="Phobius"/>
    </source>
</evidence>
<dbReference type="PROSITE" id="PS51201">
    <property type="entry name" value="RCK_N"/>
    <property type="match status" value="1"/>
</dbReference>
<evidence type="ECO:0000259" key="13">
    <source>
        <dbReference type="PROSITE" id="PS51201"/>
    </source>
</evidence>
<dbReference type="InterPro" id="IPR038770">
    <property type="entry name" value="Na+/solute_symporter_sf"/>
</dbReference>
<keyword evidence="4" id="KW-0050">Antiport</keyword>
<feature type="transmembrane region" description="Helical" evidence="12">
    <location>
        <begin position="374"/>
        <end position="394"/>
    </location>
</feature>
<feature type="compositionally biased region" description="Basic and acidic residues" evidence="11">
    <location>
        <begin position="612"/>
        <end position="621"/>
    </location>
</feature>
<dbReference type="AlphaFoldDB" id="A0A1G8N4X2"/>
<evidence type="ECO:0000256" key="11">
    <source>
        <dbReference type="SAM" id="MobiDB-lite"/>
    </source>
</evidence>
<reference evidence="15" key="1">
    <citation type="submission" date="2016-10" db="EMBL/GenBank/DDBJ databases">
        <authorList>
            <person name="Varghese N."/>
            <person name="Submissions S."/>
        </authorList>
    </citation>
    <scope>NUCLEOTIDE SEQUENCE [LARGE SCALE GENOMIC DNA]</scope>
    <source>
        <strain evidence="15">DSM 23317</strain>
    </source>
</reference>
<dbReference type="GO" id="GO:1902600">
    <property type="term" value="P:proton transmembrane transport"/>
    <property type="evidence" value="ECO:0007669"/>
    <property type="project" value="InterPro"/>
</dbReference>
<evidence type="ECO:0000256" key="3">
    <source>
        <dbReference type="ARBA" id="ARBA00022448"/>
    </source>
</evidence>
<proteinExistence type="inferred from homology"/>
<comment type="similarity">
    <text evidence="2">Belongs to the monovalent cation:proton antiporter 2 (CPA2) transporter (TC 2.A.37) family.</text>
</comment>
<feature type="transmembrane region" description="Helical" evidence="12">
    <location>
        <begin position="146"/>
        <end position="170"/>
    </location>
</feature>
<evidence type="ECO:0000256" key="8">
    <source>
        <dbReference type="ARBA" id="ARBA00022989"/>
    </source>
</evidence>
<dbReference type="GO" id="GO:0015297">
    <property type="term" value="F:antiporter activity"/>
    <property type="evidence" value="ECO:0007669"/>
    <property type="project" value="UniProtKB-KW"/>
</dbReference>
<dbReference type="SUPFAM" id="SSF51735">
    <property type="entry name" value="NAD(P)-binding Rossmann-fold domains"/>
    <property type="match status" value="1"/>
</dbReference>
<keyword evidence="9" id="KW-0406">Ion transport</keyword>
<keyword evidence="10 12" id="KW-0472">Membrane</keyword>
<dbReference type="Gene3D" id="1.20.1530.20">
    <property type="match status" value="1"/>
</dbReference>